<dbReference type="Proteomes" id="UP000285596">
    <property type="component" value="Unassembled WGS sequence"/>
</dbReference>
<gene>
    <name evidence="1" type="ORF">D3105_00475</name>
</gene>
<dbReference type="AlphaFoldDB" id="A0A423V7G9"/>
<accession>A0A423V7G9</accession>
<dbReference type="EMBL" id="QWFA01000001">
    <property type="protein sequence ID" value="ROV70540.1"/>
    <property type="molecule type" value="Genomic_DNA"/>
</dbReference>
<organism evidence="1 2">
    <name type="scientific">Streptomyces globisporus</name>
    <dbReference type="NCBI Taxonomy" id="1908"/>
    <lineage>
        <taxon>Bacteria</taxon>
        <taxon>Bacillati</taxon>
        <taxon>Actinomycetota</taxon>
        <taxon>Actinomycetes</taxon>
        <taxon>Kitasatosporales</taxon>
        <taxon>Streptomycetaceae</taxon>
        <taxon>Streptomyces</taxon>
    </lineage>
</organism>
<reference evidence="1 2" key="1">
    <citation type="submission" date="2018-08" db="EMBL/GenBank/DDBJ databases">
        <title>Streptomyces globisporus 1912-4Crt, whole genome shotgun sequence.</title>
        <authorList>
            <person name="Matselyukh B."/>
        </authorList>
    </citation>
    <scope>NUCLEOTIDE SEQUENCE [LARGE SCALE GENOMIC DNA]</scope>
    <source>
        <strain evidence="1 2">1912-4Crt</strain>
    </source>
</reference>
<comment type="caution">
    <text evidence="1">The sequence shown here is derived from an EMBL/GenBank/DDBJ whole genome shotgun (WGS) entry which is preliminary data.</text>
</comment>
<evidence type="ECO:0000313" key="2">
    <source>
        <dbReference type="Proteomes" id="UP000285596"/>
    </source>
</evidence>
<protein>
    <submittedName>
        <fullName evidence="1">Uncharacterized protein</fullName>
    </submittedName>
</protein>
<dbReference type="RefSeq" id="WP_118899024.1">
    <property type="nucleotide sequence ID" value="NZ_QWFA01000001.1"/>
</dbReference>
<name>A0A423V7G9_STRGL</name>
<sequence>MMRAYDQWHEVLSEEFFGADHALQSTVLYVDDEVERELAERNGIDAPLAQAVADEMYWEGSDRALLWRVLSQCRTWTAKGRNGAPPSLPVLAASVLAATRMATSDGMLRTNFRGRWYQVFGVPQEGHKANRLNKALDDVAAMWEELDSWLEDAGGLYGASTVSTDELYWRVGYPVSQALVRRSDRQALTRFFATTRLRPRNSTEVPGRELLRRLTAWSAGRDRRLSPRMMEELQFASGSGNFEKGDPLIVSLLERLARAWDGTLHEPDRKQRRRALGLRLAVTDRGRRLEWLADAAEGIEETTVQIHDGRSFTLRTDYGNVYSGLESMQPSEAQLRLGVHLQGDDLVIEWVPQDVVLLRMHSDLGEWVSTEYFEPGEQHWILASSSAAGQVRSMLRAIGTQTVREASVPGIPGWRSFKGVRAVDGTAFTATLDSGGEHIHVLQPQVRHRTKLIGGLRIAREYRAGAGVAGHYLRGGEPDLLLPASNSSDGTVEVALDGQSSKLRADPRVPFPLNCLQLEEGQHEVGTSSSSQVFTVHDGFHERLPEGTGSLGYKCDGTAAPRVSDTGSADAWVRGAAAPAHTALPRTVIVKREVLEAFFLDPFGGVVAVHSQQTPPWVVKRLPEAAASRVLEAEAPDGAVWFVYRTPQRWWVRAVAPNAPLPAPEPSGEDYRWAYAILSAGGKCSEAGWSAYVHAAEAFIGTRDRDAE</sequence>
<evidence type="ECO:0000313" key="1">
    <source>
        <dbReference type="EMBL" id="ROV70540.1"/>
    </source>
</evidence>
<proteinExistence type="predicted"/>